<evidence type="ECO:0000256" key="8">
    <source>
        <dbReference type="ARBA" id="ARBA00023098"/>
    </source>
</evidence>
<dbReference type="SMART" id="SM00829">
    <property type="entry name" value="PKS_ER"/>
    <property type="match status" value="1"/>
</dbReference>
<keyword evidence="5" id="KW-0521">NADP</keyword>
<dbReference type="Gene3D" id="3.40.50.720">
    <property type="entry name" value="NAD(P)-binding Rossmann-like Domain"/>
    <property type="match status" value="1"/>
</dbReference>
<evidence type="ECO:0000256" key="5">
    <source>
        <dbReference type="ARBA" id="ARBA00022857"/>
    </source>
</evidence>
<dbReference type="GO" id="GO:0141148">
    <property type="term" value="F:enoyl-[acyl-carrier-protein] reductase (NADPH) activity"/>
    <property type="evidence" value="ECO:0007669"/>
    <property type="project" value="UniProtKB-EC"/>
</dbReference>
<name>A0A9P3GAK0_9APHY</name>
<evidence type="ECO:0000256" key="3">
    <source>
        <dbReference type="ARBA" id="ARBA00022516"/>
    </source>
</evidence>
<dbReference type="SUPFAM" id="SSF50129">
    <property type="entry name" value="GroES-like"/>
    <property type="match status" value="1"/>
</dbReference>
<feature type="region of interest" description="Disordered" evidence="13">
    <location>
        <begin position="1"/>
        <end position="20"/>
    </location>
</feature>
<keyword evidence="7" id="KW-0560">Oxidoreductase</keyword>
<evidence type="ECO:0000256" key="10">
    <source>
        <dbReference type="ARBA" id="ARBA00023160"/>
    </source>
</evidence>
<dbReference type="InterPro" id="IPR013149">
    <property type="entry name" value="ADH-like_C"/>
</dbReference>
<keyword evidence="6" id="KW-0809">Transit peptide</keyword>
<keyword evidence="16" id="KW-1185">Reference proteome</keyword>
<organism evidence="15 16">
    <name type="scientific">Phanerochaete sordida</name>
    <dbReference type="NCBI Taxonomy" id="48140"/>
    <lineage>
        <taxon>Eukaryota</taxon>
        <taxon>Fungi</taxon>
        <taxon>Dikarya</taxon>
        <taxon>Basidiomycota</taxon>
        <taxon>Agaricomycotina</taxon>
        <taxon>Agaricomycetes</taxon>
        <taxon>Polyporales</taxon>
        <taxon>Phanerochaetaceae</taxon>
        <taxon>Phanerochaete</taxon>
    </lineage>
</organism>
<dbReference type="Proteomes" id="UP000703269">
    <property type="component" value="Unassembled WGS sequence"/>
</dbReference>
<dbReference type="InterPro" id="IPR011032">
    <property type="entry name" value="GroES-like_sf"/>
</dbReference>
<evidence type="ECO:0000256" key="2">
    <source>
        <dbReference type="ARBA" id="ARBA00010371"/>
    </source>
</evidence>
<sequence length="388" mass="41943">MQRILPSPRRPLTAAGTRGLATSAARRANRAVVYHGTGDPRSVLHATTYPDLPRPPPHALNVRLLLAPVNPADLNVVEGVYPARPAPADALAPGHALARPVYVGGSEGLAQVTDVGSDVRGVSEGDWVVMAGQQLGTWASARTLSAEDVVKLPPGLSEVNGATITVNPPTAYNMLHDYVKLQEGDWVMQNGANSAVGQAVIQIAAKEGLKTLNFVRSRRVQDDLDSLKQQLKSLGATEVLTYDELEDKSLGERVKGLTGGKPLRLLLNCVSGPATTQMVRLLGADAHLVSYGAMSRQPLALPTSAFIFRNLACHGFWQSRWYQTHSRAEREALLARLARMQLKEPEHEVVVLPAHESDADATERIRKVMEALAKGQHGKKVLLRIEQP</sequence>
<dbReference type="CDD" id="cd08290">
    <property type="entry name" value="ETR"/>
    <property type="match status" value="1"/>
</dbReference>
<keyword evidence="10" id="KW-0275">Fatty acid biosynthesis</keyword>
<dbReference type="SUPFAM" id="SSF51735">
    <property type="entry name" value="NAD(P)-binding Rossmann-fold domains"/>
    <property type="match status" value="1"/>
</dbReference>
<dbReference type="Gene3D" id="3.90.180.10">
    <property type="entry name" value="Medium-chain alcohol dehydrogenases, catalytic domain"/>
    <property type="match status" value="1"/>
</dbReference>
<dbReference type="OrthoDB" id="7482721at2759"/>
<dbReference type="GO" id="GO:0006633">
    <property type="term" value="P:fatty acid biosynthetic process"/>
    <property type="evidence" value="ECO:0007669"/>
    <property type="project" value="UniProtKB-KW"/>
</dbReference>
<evidence type="ECO:0000256" key="9">
    <source>
        <dbReference type="ARBA" id="ARBA00023128"/>
    </source>
</evidence>
<keyword evidence="3" id="KW-0444">Lipid biosynthesis</keyword>
<keyword evidence="8" id="KW-0443">Lipid metabolism</keyword>
<dbReference type="EMBL" id="BPQB01000019">
    <property type="protein sequence ID" value="GJE91082.1"/>
    <property type="molecule type" value="Genomic_DNA"/>
</dbReference>
<comment type="subcellular location">
    <subcellularLocation>
        <location evidence="1">Mitochondrion</location>
    </subcellularLocation>
</comment>
<dbReference type="InterPro" id="IPR013154">
    <property type="entry name" value="ADH-like_N"/>
</dbReference>
<dbReference type="GO" id="GO:0005739">
    <property type="term" value="C:mitochondrion"/>
    <property type="evidence" value="ECO:0007669"/>
    <property type="project" value="UniProtKB-SubCell"/>
</dbReference>
<comment type="catalytic activity">
    <reaction evidence="12">
        <text>a 2,3-saturated acyl-[ACP] + NADP(+) = a (2E)-enoyl-[ACP] + NADPH + H(+)</text>
        <dbReference type="Rhea" id="RHEA:22564"/>
        <dbReference type="Rhea" id="RHEA-COMP:9925"/>
        <dbReference type="Rhea" id="RHEA-COMP:9926"/>
        <dbReference type="ChEBI" id="CHEBI:15378"/>
        <dbReference type="ChEBI" id="CHEBI:57783"/>
        <dbReference type="ChEBI" id="CHEBI:58349"/>
        <dbReference type="ChEBI" id="CHEBI:78784"/>
        <dbReference type="ChEBI" id="CHEBI:78785"/>
        <dbReference type="EC" id="1.3.1.104"/>
    </reaction>
</comment>
<dbReference type="InterPro" id="IPR051034">
    <property type="entry name" value="Mito_Enoyl-ACP_Reductase"/>
</dbReference>
<dbReference type="InterPro" id="IPR020843">
    <property type="entry name" value="ER"/>
</dbReference>
<evidence type="ECO:0000256" key="11">
    <source>
        <dbReference type="ARBA" id="ARBA00038963"/>
    </source>
</evidence>
<comment type="caution">
    <text evidence="15">The sequence shown here is derived from an EMBL/GenBank/DDBJ whole genome shotgun (WGS) entry which is preliminary data.</text>
</comment>
<evidence type="ECO:0000256" key="13">
    <source>
        <dbReference type="SAM" id="MobiDB-lite"/>
    </source>
</evidence>
<comment type="similarity">
    <text evidence="2">Belongs to the zinc-containing alcohol dehydrogenase family. Quinone oxidoreductase subfamily.</text>
</comment>
<proteinExistence type="inferred from homology"/>
<accession>A0A9P3GAK0</accession>
<evidence type="ECO:0000313" key="15">
    <source>
        <dbReference type="EMBL" id="GJE91082.1"/>
    </source>
</evidence>
<evidence type="ECO:0000256" key="4">
    <source>
        <dbReference type="ARBA" id="ARBA00022832"/>
    </source>
</evidence>
<evidence type="ECO:0000256" key="7">
    <source>
        <dbReference type="ARBA" id="ARBA00023002"/>
    </source>
</evidence>
<dbReference type="Pfam" id="PF00107">
    <property type="entry name" value="ADH_zinc_N"/>
    <property type="match status" value="1"/>
</dbReference>
<keyword evidence="4" id="KW-0276">Fatty acid metabolism</keyword>
<gene>
    <name evidence="15" type="ORF">PsYK624_072300</name>
</gene>
<dbReference type="AlphaFoldDB" id="A0A9P3GAK0"/>
<evidence type="ECO:0000256" key="12">
    <source>
        <dbReference type="ARBA" id="ARBA00048843"/>
    </source>
</evidence>
<evidence type="ECO:0000259" key="14">
    <source>
        <dbReference type="SMART" id="SM00829"/>
    </source>
</evidence>
<evidence type="ECO:0000256" key="6">
    <source>
        <dbReference type="ARBA" id="ARBA00022946"/>
    </source>
</evidence>
<dbReference type="PANTHER" id="PTHR43981">
    <property type="entry name" value="ENOYL-[ACYL-CARRIER-PROTEIN] REDUCTASE, MITOCHONDRIAL"/>
    <property type="match status" value="1"/>
</dbReference>
<evidence type="ECO:0000313" key="16">
    <source>
        <dbReference type="Proteomes" id="UP000703269"/>
    </source>
</evidence>
<dbReference type="EC" id="1.3.1.104" evidence="11"/>
<dbReference type="Pfam" id="PF08240">
    <property type="entry name" value="ADH_N"/>
    <property type="match status" value="1"/>
</dbReference>
<dbReference type="PANTHER" id="PTHR43981:SF2">
    <property type="entry name" value="ENOYL-[ACYL-CARRIER-PROTEIN] REDUCTASE, MITOCHONDRIAL"/>
    <property type="match status" value="1"/>
</dbReference>
<keyword evidence="9" id="KW-0496">Mitochondrion</keyword>
<evidence type="ECO:0000256" key="1">
    <source>
        <dbReference type="ARBA" id="ARBA00004173"/>
    </source>
</evidence>
<feature type="domain" description="Enoyl reductase (ER)" evidence="14">
    <location>
        <begin position="42"/>
        <end position="382"/>
    </location>
</feature>
<protein>
    <recommendedName>
        <fullName evidence="11">enoyl-[acyl-carrier-protein] reductase</fullName>
        <ecNumber evidence="11">1.3.1.104</ecNumber>
    </recommendedName>
</protein>
<dbReference type="FunFam" id="3.40.50.720:FF:000112">
    <property type="entry name" value="Enoyl-[acyl-carrier-protein] reductase 1, mitochondrial"/>
    <property type="match status" value="1"/>
</dbReference>
<dbReference type="InterPro" id="IPR036291">
    <property type="entry name" value="NAD(P)-bd_dom_sf"/>
</dbReference>
<reference evidence="15 16" key="1">
    <citation type="submission" date="2021-08" db="EMBL/GenBank/DDBJ databases">
        <title>Draft Genome Sequence of Phanerochaete sordida strain YK-624.</title>
        <authorList>
            <person name="Mori T."/>
            <person name="Dohra H."/>
            <person name="Suzuki T."/>
            <person name="Kawagishi H."/>
            <person name="Hirai H."/>
        </authorList>
    </citation>
    <scope>NUCLEOTIDE SEQUENCE [LARGE SCALE GENOMIC DNA]</scope>
    <source>
        <strain evidence="15 16">YK-624</strain>
    </source>
</reference>